<evidence type="ECO:0000256" key="1">
    <source>
        <dbReference type="ARBA" id="ARBA00004123"/>
    </source>
</evidence>
<evidence type="ECO:0000256" key="3">
    <source>
        <dbReference type="ARBA" id="ARBA00022771"/>
    </source>
</evidence>
<dbReference type="SUPFAM" id="SSF57903">
    <property type="entry name" value="FYVE/PHD zinc finger"/>
    <property type="match status" value="1"/>
</dbReference>
<comment type="subcellular location">
    <subcellularLocation>
        <location evidence="1">Nucleus</location>
    </subcellularLocation>
</comment>
<dbReference type="GO" id="GO:0005634">
    <property type="term" value="C:nucleus"/>
    <property type="evidence" value="ECO:0007669"/>
    <property type="project" value="UniProtKB-SubCell"/>
</dbReference>
<dbReference type="GO" id="GO:0000785">
    <property type="term" value="C:chromatin"/>
    <property type="evidence" value="ECO:0007669"/>
    <property type="project" value="UniProtKB-ARBA"/>
</dbReference>
<evidence type="ECO:0000256" key="7">
    <source>
        <dbReference type="PROSITE-ProRule" id="PRU00146"/>
    </source>
</evidence>
<feature type="coiled-coil region" evidence="8">
    <location>
        <begin position="699"/>
        <end position="726"/>
    </location>
</feature>
<keyword evidence="6" id="KW-0539">Nucleus</keyword>
<dbReference type="InterPro" id="IPR036427">
    <property type="entry name" value="Bromodomain-like_sf"/>
</dbReference>
<dbReference type="SUPFAM" id="SSF47370">
    <property type="entry name" value="Bromodomain"/>
    <property type="match status" value="1"/>
</dbReference>
<keyword evidence="3 7" id="KW-0863">Zinc-finger</keyword>
<accession>A0A438JID6</accession>
<keyword evidence="4" id="KW-0862">Zinc</keyword>
<proteinExistence type="predicted"/>
<dbReference type="EMBL" id="QGNW01000040">
    <property type="protein sequence ID" value="RVX08713.1"/>
    <property type="molecule type" value="Genomic_DNA"/>
</dbReference>
<evidence type="ECO:0000313" key="10">
    <source>
        <dbReference type="EMBL" id="RVX08713.1"/>
    </source>
</evidence>
<evidence type="ECO:0000256" key="8">
    <source>
        <dbReference type="SAM" id="Coils"/>
    </source>
</evidence>
<dbReference type="PROSITE" id="PS50016">
    <property type="entry name" value="ZF_PHD_2"/>
    <property type="match status" value="1"/>
</dbReference>
<organism evidence="10 11">
    <name type="scientific">Vitis vinifera</name>
    <name type="common">Grape</name>
    <dbReference type="NCBI Taxonomy" id="29760"/>
    <lineage>
        <taxon>Eukaryota</taxon>
        <taxon>Viridiplantae</taxon>
        <taxon>Streptophyta</taxon>
        <taxon>Embryophyta</taxon>
        <taxon>Tracheophyta</taxon>
        <taxon>Spermatophyta</taxon>
        <taxon>Magnoliopsida</taxon>
        <taxon>eudicotyledons</taxon>
        <taxon>Gunneridae</taxon>
        <taxon>Pentapetalae</taxon>
        <taxon>rosids</taxon>
        <taxon>Vitales</taxon>
        <taxon>Vitaceae</taxon>
        <taxon>Viteae</taxon>
        <taxon>Vitis</taxon>
    </lineage>
</organism>
<evidence type="ECO:0000256" key="5">
    <source>
        <dbReference type="ARBA" id="ARBA00023117"/>
    </source>
</evidence>
<dbReference type="AlphaFoldDB" id="A0A438JID6"/>
<dbReference type="InterPro" id="IPR011011">
    <property type="entry name" value="Znf_FYVE_PHD"/>
</dbReference>
<dbReference type="InterPro" id="IPR013083">
    <property type="entry name" value="Znf_RING/FYVE/PHD"/>
</dbReference>
<dbReference type="SMART" id="SM00249">
    <property type="entry name" value="PHD"/>
    <property type="match status" value="1"/>
</dbReference>
<dbReference type="Pfam" id="PF15612">
    <property type="entry name" value="WHIM1"/>
    <property type="match status" value="1"/>
</dbReference>
<evidence type="ECO:0000256" key="6">
    <source>
        <dbReference type="ARBA" id="ARBA00023242"/>
    </source>
</evidence>
<dbReference type="Gene3D" id="3.30.40.10">
    <property type="entry name" value="Zinc/RING finger domain, C3HC4 (zinc finger)"/>
    <property type="match status" value="1"/>
</dbReference>
<evidence type="ECO:0000256" key="4">
    <source>
        <dbReference type="ARBA" id="ARBA00022833"/>
    </source>
</evidence>
<feature type="domain" description="PHD-type" evidence="9">
    <location>
        <begin position="332"/>
        <end position="382"/>
    </location>
</feature>
<dbReference type="PANTHER" id="PTHR47162:SF8">
    <property type="entry name" value="METHYL-CPG-BINDING DOMAIN-CONTAINING PROTEIN 9"/>
    <property type="match status" value="1"/>
</dbReference>
<dbReference type="Gene3D" id="1.20.920.10">
    <property type="entry name" value="Bromodomain-like"/>
    <property type="match status" value="1"/>
</dbReference>
<dbReference type="InterPro" id="IPR019787">
    <property type="entry name" value="Znf_PHD-finger"/>
</dbReference>
<dbReference type="PANTHER" id="PTHR47162">
    <property type="entry name" value="OS02G0192300 PROTEIN"/>
    <property type="match status" value="1"/>
</dbReference>
<dbReference type="InterPro" id="IPR019786">
    <property type="entry name" value="Zinc_finger_PHD-type_CS"/>
</dbReference>
<dbReference type="PROSITE" id="PS01359">
    <property type="entry name" value="ZF_PHD_1"/>
    <property type="match status" value="1"/>
</dbReference>
<dbReference type="InterPro" id="IPR001965">
    <property type="entry name" value="Znf_PHD"/>
</dbReference>
<keyword evidence="2" id="KW-0479">Metal-binding</keyword>
<sequence>MNCKGPWTSKSQAYLCYAREDDILTIEEKGSDATGDHDRIVVNDGNIPEWAQVLEPVRKLPTNVGTRIRKCIYEALEKDPPEWAKKILAHSISKEVYKGNASGPTKKAVLSVLGIVHDEGLKSKPDKERKRKRVISIPDIIMKQCRIILRRGAAADDAKVFCTLLGSKLINSIDNDDEGLLGTPAMVSRPLDFRTIDLRLAVGAYGGSWETFLEDVRELWNNIHTAYADQPDSVELARTLSQNFESMFEKEDLGNTSTLMKMCAIKMTHQAEGVSKSCHSEICFYNKKGKVLPLVQKFTEYAKSECLSAETEKEIDDFLVSASEIPKAPWDEGVCKVCGIDKDDDSVLLCDMCDAEYHTYCLNPPLARIPEGNWYCPSCVAGISMVDVSEHTHVIAQRQGKNCQGDFTHAYLESLAHLAAAMEEKEYWELSVDQDFTTAASILVDSITLYCPSLLSYLLKPSIFAFRLCSSRRTFLFKFLCDELLNTALIRQHLEQCAESSVELQQKLRSISVEWKNLKLKEENLAARAPKVDSGMIYVAGEVGTEGGLSSALTNNGKCIAKPHTLSDRPKDFGILSNDQLQVEGGSEGIRPNGLDKHPSSNCSEGNCTLKPIDNEGQLKEVHAVVDETQVSVDHFPHMVYQGNGSSCRPNELHLQNPLQQEMDGLGTEFNLQVNMCENMEKNDLQGLHHPSDIRIVHVAEHDSELNSIKNDISDLQDSMASIESQLLKLSVRREFLGSDSAGRLYWI</sequence>
<comment type="caution">
    <text evidence="10">The sequence shown here is derived from an EMBL/GenBank/DDBJ whole genome shotgun (WGS) entry which is preliminary data.</text>
</comment>
<protein>
    <submittedName>
        <fullName evidence="10">Methyl-CpG-binding domain-containing protein 9</fullName>
    </submittedName>
</protein>
<keyword evidence="5" id="KW-0103">Bromodomain</keyword>
<gene>
    <name evidence="10" type="primary">MBD9_12</name>
    <name evidence="10" type="ORF">CK203_010952</name>
</gene>
<keyword evidence="8" id="KW-0175">Coiled coil</keyword>
<evidence type="ECO:0000256" key="2">
    <source>
        <dbReference type="ARBA" id="ARBA00022723"/>
    </source>
</evidence>
<dbReference type="InterPro" id="IPR028942">
    <property type="entry name" value="WHIM1_dom"/>
</dbReference>
<dbReference type="CDD" id="cd15519">
    <property type="entry name" value="PHD1_Lid2p_like"/>
    <property type="match status" value="1"/>
</dbReference>
<dbReference type="Pfam" id="PF00628">
    <property type="entry name" value="PHD"/>
    <property type="match status" value="1"/>
</dbReference>
<reference evidence="10 11" key="1">
    <citation type="journal article" date="2018" name="PLoS Genet.">
        <title>Population sequencing reveals clonal diversity and ancestral inbreeding in the grapevine cultivar Chardonnay.</title>
        <authorList>
            <person name="Roach M.J."/>
            <person name="Johnson D.L."/>
            <person name="Bohlmann J."/>
            <person name="van Vuuren H.J."/>
            <person name="Jones S.J."/>
            <person name="Pretorius I.S."/>
            <person name="Schmidt S.A."/>
            <person name="Borneman A.R."/>
        </authorList>
    </citation>
    <scope>NUCLEOTIDE SEQUENCE [LARGE SCALE GENOMIC DNA]</scope>
    <source>
        <strain evidence="11">cv. Chardonnay</strain>
        <tissue evidence="10">Leaf</tissue>
    </source>
</reference>
<dbReference type="Proteomes" id="UP000288805">
    <property type="component" value="Unassembled WGS sequence"/>
</dbReference>
<evidence type="ECO:0000313" key="11">
    <source>
        <dbReference type="Proteomes" id="UP000288805"/>
    </source>
</evidence>
<evidence type="ECO:0000259" key="9">
    <source>
        <dbReference type="PROSITE" id="PS50016"/>
    </source>
</evidence>
<name>A0A438JID6_VITVI</name>
<dbReference type="GO" id="GO:0008270">
    <property type="term" value="F:zinc ion binding"/>
    <property type="evidence" value="ECO:0007669"/>
    <property type="project" value="UniProtKB-KW"/>
</dbReference>